<proteinExistence type="predicted"/>
<dbReference type="Gene3D" id="1.10.150.240">
    <property type="entry name" value="Putative phosphatase, domain 2"/>
    <property type="match status" value="1"/>
</dbReference>
<gene>
    <name evidence="1" type="ORF">F5544_18755</name>
</gene>
<keyword evidence="1" id="KW-0378">Hydrolase</keyword>
<evidence type="ECO:0000313" key="1">
    <source>
        <dbReference type="EMBL" id="QIS11622.1"/>
    </source>
</evidence>
<dbReference type="NCBIfam" id="TIGR01509">
    <property type="entry name" value="HAD-SF-IA-v3"/>
    <property type="match status" value="1"/>
</dbReference>
<reference evidence="1 2" key="1">
    <citation type="journal article" date="2019" name="ACS Chem. Biol.">
        <title>Identification and Mobilization of a Cryptic Antibiotic Biosynthesis Gene Locus from a Human-Pathogenic Nocardia Isolate.</title>
        <authorList>
            <person name="Herisse M."/>
            <person name="Ishida K."/>
            <person name="Porter J.L."/>
            <person name="Howden B."/>
            <person name="Hertweck C."/>
            <person name="Stinear T.P."/>
            <person name="Pidot S.J."/>
        </authorList>
    </citation>
    <scope>NUCLEOTIDE SEQUENCE [LARGE SCALE GENOMIC DNA]</scope>
    <source>
        <strain evidence="1 2">AUSMDU00012717</strain>
    </source>
</reference>
<dbReference type="Proteomes" id="UP000503540">
    <property type="component" value="Chromosome"/>
</dbReference>
<organism evidence="1 2">
    <name type="scientific">Nocardia arthritidis</name>
    <dbReference type="NCBI Taxonomy" id="228602"/>
    <lineage>
        <taxon>Bacteria</taxon>
        <taxon>Bacillati</taxon>
        <taxon>Actinomycetota</taxon>
        <taxon>Actinomycetes</taxon>
        <taxon>Mycobacteriales</taxon>
        <taxon>Nocardiaceae</taxon>
        <taxon>Nocardia</taxon>
    </lineage>
</organism>
<dbReference type="EMBL" id="CP046172">
    <property type="protein sequence ID" value="QIS11622.1"/>
    <property type="molecule type" value="Genomic_DNA"/>
</dbReference>
<dbReference type="InterPro" id="IPR036412">
    <property type="entry name" value="HAD-like_sf"/>
</dbReference>
<dbReference type="SFLD" id="SFLDS00003">
    <property type="entry name" value="Haloacid_Dehalogenase"/>
    <property type="match status" value="1"/>
</dbReference>
<dbReference type="RefSeq" id="WP_238847323.1">
    <property type="nucleotide sequence ID" value="NZ_CP046172.1"/>
</dbReference>
<accession>A0A6G9YEK0</accession>
<dbReference type="InterPro" id="IPR006439">
    <property type="entry name" value="HAD-SF_hydro_IA"/>
</dbReference>
<dbReference type="Gene3D" id="3.40.50.1000">
    <property type="entry name" value="HAD superfamily/HAD-like"/>
    <property type="match status" value="1"/>
</dbReference>
<dbReference type="PANTHER" id="PTHR43481">
    <property type="entry name" value="FRUCTOSE-1-PHOSPHATE PHOSPHATASE"/>
    <property type="match status" value="1"/>
</dbReference>
<dbReference type="InterPro" id="IPR023198">
    <property type="entry name" value="PGP-like_dom2"/>
</dbReference>
<keyword evidence="2" id="KW-1185">Reference proteome</keyword>
<dbReference type="InterPro" id="IPR023214">
    <property type="entry name" value="HAD_sf"/>
</dbReference>
<dbReference type="GO" id="GO:0050308">
    <property type="term" value="F:sugar-phosphatase activity"/>
    <property type="evidence" value="ECO:0007669"/>
    <property type="project" value="TreeGrafter"/>
</dbReference>
<name>A0A6G9YEK0_9NOCA</name>
<dbReference type="SFLD" id="SFLDG01129">
    <property type="entry name" value="C1.5:_HAD__Beta-PGM__Phosphata"/>
    <property type="match status" value="1"/>
</dbReference>
<protein>
    <submittedName>
        <fullName evidence="1">HAD-IA family hydrolase</fullName>
    </submittedName>
</protein>
<dbReference type="Pfam" id="PF00702">
    <property type="entry name" value="Hydrolase"/>
    <property type="match status" value="1"/>
</dbReference>
<dbReference type="PANTHER" id="PTHR43481:SF4">
    <property type="entry name" value="GLYCEROL-1-PHOSPHATE PHOSPHOHYDROLASE 1-RELATED"/>
    <property type="match status" value="1"/>
</dbReference>
<sequence>MTPRQMVELRATRLLFDMDGTLVDSSALVEQTWTDFAAKHRLRADEVIAFAHGRPTRATVHEFLGDHELAAAETARLVAYEETETTGLRQVPGARELLRRLPSHLWAVVTSASRTLAVNRMTAAGVPLPDILISADDITAGKPDPQGYLMAARRLGVEIGECAVFEDSVAGVRAGIASGATTVVVGAITEFDGTLTRIADFADVALDLTGDAVRIAVPDGD</sequence>
<dbReference type="InterPro" id="IPR051806">
    <property type="entry name" value="HAD-like_SPP"/>
</dbReference>
<dbReference type="AlphaFoldDB" id="A0A6G9YEK0"/>
<dbReference type="KEGG" id="nah:F5544_18755"/>
<dbReference type="SUPFAM" id="SSF56784">
    <property type="entry name" value="HAD-like"/>
    <property type="match status" value="1"/>
</dbReference>
<evidence type="ECO:0000313" key="2">
    <source>
        <dbReference type="Proteomes" id="UP000503540"/>
    </source>
</evidence>